<dbReference type="AlphaFoldDB" id="A0A3B0CKJ7"/>
<evidence type="ECO:0000256" key="2">
    <source>
        <dbReference type="SAM" id="SignalP"/>
    </source>
</evidence>
<dbReference type="InterPro" id="IPR002860">
    <property type="entry name" value="BNR_rpt"/>
</dbReference>
<dbReference type="Gene3D" id="2.130.10.10">
    <property type="entry name" value="YVTN repeat-like/Quinoprotein amine dehydrogenase"/>
    <property type="match status" value="2"/>
</dbReference>
<feature type="chain" id="PRO_5039303023" description="Photosynthesis system II assembly factor Ycf48/Hcf136-like domain-containing protein" evidence="2">
    <location>
        <begin position="27"/>
        <end position="412"/>
    </location>
</feature>
<proteinExistence type="predicted"/>
<gene>
    <name evidence="3" type="ORF">D7M11_05210</name>
</gene>
<keyword evidence="4" id="KW-1185">Reference proteome</keyword>
<dbReference type="PANTHER" id="PTHR47199:SF2">
    <property type="entry name" value="PHOTOSYSTEM II STABILITY_ASSEMBLY FACTOR HCF136, CHLOROPLASTIC"/>
    <property type="match status" value="1"/>
</dbReference>
<feature type="region of interest" description="Disordered" evidence="1">
    <location>
        <begin position="27"/>
        <end position="68"/>
    </location>
</feature>
<dbReference type="InterPro" id="IPR015943">
    <property type="entry name" value="WD40/YVTN_repeat-like_dom_sf"/>
</dbReference>
<dbReference type="RefSeq" id="WP_120746111.1">
    <property type="nucleotide sequence ID" value="NZ_RBAH01000003.1"/>
</dbReference>
<dbReference type="Proteomes" id="UP000282311">
    <property type="component" value="Unassembled WGS sequence"/>
</dbReference>
<name>A0A3B0CKJ7_9BACL</name>
<reference evidence="3 4" key="1">
    <citation type="journal article" date="2007" name="Int. J. Syst. Evol. Microbiol.">
        <title>Paenibacillus ginsengarvi sp. nov., isolated from soil from ginseng cultivation.</title>
        <authorList>
            <person name="Yoon M.H."/>
            <person name="Ten L.N."/>
            <person name="Im W.T."/>
        </authorList>
    </citation>
    <scope>NUCLEOTIDE SEQUENCE [LARGE SCALE GENOMIC DNA]</scope>
    <source>
        <strain evidence="3 4">KCTC 13059</strain>
    </source>
</reference>
<evidence type="ECO:0000313" key="3">
    <source>
        <dbReference type="EMBL" id="RKN85742.1"/>
    </source>
</evidence>
<accession>A0A3B0CKJ7</accession>
<evidence type="ECO:0008006" key="5">
    <source>
        <dbReference type="Google" id="ProtNLM"/>
    </source>
</evidence>
<keyword evidence="2" id="KW-0732">Signal</keyword>
<comment type="caution">
    <text evidence="3">The sequence shown here is derived from an EMBL/GenBank/DDBJ whole genome shotgun (WGS) entry which is preliminary data.</text>
</comment>
<dbReference type="InterPro" id="IPR036278">
    <property type="entry name" value="Sialidase_sf"/>
</dbReference>
<dbReference type="OrthoDB" id="2661955at2"/>
<dbReference type="EMBL" id="RBAH01000003">
    <property type="protein sequence ID" value="RKN85742.1"/>
    <property type="molecule type" value="Genomic_DNA"/>
</dbReference>
<protein>
    <recommendedName>
        <fullName evidence="5">Photosynthesis system II assembly factor Ycf48/Hcf136-like domain-containing protein</fullName>
    </recommendedName>
</protein>
<dbReference type="PROSITE" id="PS51257">
    <property type="entry name" value="PROKAR_LIPOPROTEIN"/>
    <property type="match status" value="1"/>
</dbReference>
<dbReference type="CDD" id="cd15482">
    <property type="entry name" value="Sialidase_non-viral"/>
    <property type="match status" value="1"/>
</dbReference>
<sequence>MRRAQTKIWTIAALMLGLLLSGCGQADGTQGSVPPAPEGGTSAVNPGGAGGSKPTEPPKTPDRTEGTGEQLAAVRMDRVTAVRLADAKSGWLGGDGWIAHTDDGGQTWSPQYSGKGTVRQLFALNGREAWAVIEEGTGDSVKSRKLLATKDGGKTWTAAGTVPNGGFLHFISQETAFSANAKTTDGGKTWTTLAIPEHTKGDAYFHDAGNGWAVTQQGDTITVKRTADGGKSWQDVLSKPIVAAVTDAVIRSAGANDAWVELVGESGMTQTSYALFHTKDGGKEWQTVIANSTAGGGPAPGFPMGHTGGPKNGGSKPGALYVVSPDVAFMGGQCPACDKPNTIGWTTDGGRTWVTGETALPGYGPQLLAIADAKSGWWINTDNSEPAVMYTTADGGQSWHKVHTFEKPKPAL</sequence>
<dbReference type="SUPFAM" id="SSF50939">
    <property type="entry name" value="Sialidases"/>
    <property type="match status" value="1"/>
</dbReference>
<evidence type="ECO:0000313" key="4">
    <source>
        <dbReference type="Proteomes" id="UP000282311"/>
    </source>
</evidence>
<organism evidence="3 4">
    <name type="scientific">Paenibacillus ginsengarvi</name>
    <dbReference type="NCBI Taxonomy" id="400777"/>
    <lineage>
        <taxon>Bacteria</taxon>
        <taxon>Bacillati</taxon>
        <taxon>Bacillota</taxon>
        <taxon>Bacilli</taxon>
        <taxon>Bacillales</taxon>
        <taxon>Paenibacillaceae</taxon>
        <taxon>Paenibacillus</taxon>
    </lineage>
</organism>
<dbReference type="PANTHER" id="PTHR47199">
    <property type="entry name" value="PHOTOSYSTEM II STABILITY/ASSEMBLY FACTOR HCF136, CHLOROPLASTIC"/>
    <property type="match status" value="1"/>
</dbReference>
<dbReference type="Pfam" id="PF02012">
    <property type="entry name" value="BNR"/>
    <property type="match status" value="1"/>
</dbReference>
<evidence type="ECO:0000256" key="1">
    <source>
        <dbReference type="SAM" id="MobiDB-lite"/>
    </source>
</evidence>
<feature type="signal peptide" evidence="2">
    <location>
        <begin position="1"/>
        <end position="26"/>
    </location>
</feature>
<dbReference type="SUPFAM" id="SSF110296">
    <property type="entry name" value="Oligoxyloglucan reducing end-specific cellobiohydrolase"/>
    <property type="match status" value="1"/>
</dbReference>